<dbReference type="EMBL" id="JBCGBO010000005">
    <property type="protein sequence ID" value="KAK9197933.1"/>
    <property type="molecule type" value="Genomic_DNA"/>
</dbReference>
<dbReference type="InterPro" id="IPR011042">
    <property type="entry name" value="6-blade_b-propeller_TolB-like"/>
</dbReference>
<proteinExistence type="predicted"/>
<comment type="caution">
    <text evidence="1">The sequence shown here is derived from an EMBL/GenBank/DDBJ whole genome shotgun (WGS) entry which is preliminary data.</text>
</comment>
<sequence length="69" mass="7606">MPAASDTAILGAREINELGLWGTYSITKDNPFIADKEQQPEIWALGFKNPRRCSFDAERPTHLLCGDAG</sequence>
<dbReference type="Proteomes" id="UP001428341">
    <property type="component" value="Unassembled WGS sequence"/>
</dbReference>
<evidence type="ECO:0000313" key="1">
    <source>
        <dbReference type="EMBL" id="KAK9197933.1"/>
    </source>
</evidence>
<dbReference type="PANTHER" id="PTHR19328">
    <property type="entry name" value="HEDGEHOG-INTERACTING PROTEIN"/>
    <property type="match status" value="1"/>
</dbReference>
<name>A0AAP0M3B8_9ROSI</name>
<dbReference type="PANTHER" id="PTHR19328:SF13">
    <property type="entry name" value="HIPL1 PROTEIN"/>
    <property type="match status" value="1"/>
</dbReference>
<keyword evidence="2" id="KW-1185">Reference proteome</keyword>
<organism evidence="1 2">
    <name type="scientific">Citrus x changshan-huyou</name>
    <dbReference type="NCBI Taxonomy" id="2935761"/>
    <lineage>
        <taxon>Eukaryota</taxon>
        <taxon>Viridiplantae</taxon>
        <taxon>Streptophyta</taxon>
        <taxon>Embryophyta</taxon>
        <taxon>Tracheophyta</taxon>
        <taxon>Spermatophyta</taxon>
        <taxon>Magnoliopsida</taxon>
        <taxon>eudicotyledons</taxon>
        <taxon>Gunneridae</taxon>
        <taxon>Pentapetalae</taxon>
        <taxon>rosids</taxon>
        <taxon>malvids</taxon>
        <taxon>Sapindales</taxon>
        <taxon>Rutaceae</taxon>
        <taxon>Aurantioideae</taxon>
        <taxon>Citrus</taxon>
    </lineage>
</organism>
<gene>
    <name evidence="1" type="ORF">WN944_013116</name>
</gene>
<reference evidence="1 2" key="1">
    <citation type="submission" date="2024-05" db="EMBL/GenBank/DDBJ databases">
        <title>Haplotype-resolved chromosome-level genome assembly of Huyou (Citrus changshanensis).</title>
        <authorList>
            <person name="Miao C."/>
            <person name="Chen W."/>
            <person name="Wu Y."/>
            <person name="Wang L."/>
            <person name="Zhao S."/>
            <person name="Grierson D."/>
            <person name="Xu C."/>
            <person name="Chen K."/>
        </authorList>
    </citation>
    <scope>NUCLEOTIDE SEQUENCE [LARGE SCALE GENOMIC DNA]</scope>
    <source>
        <strain evidence="1">01-14</strain>
        <tissue evidence="1">Leaf</tissue>
    </source>
</reference>
<evidence type="ECO:0000313" key="2">
    <source>
        <dbReference type="Proteomes" id="UP001428341"/>
    </source>
</evidence>
<dbReference type="AlphaFoldDB" id="A0AAP0M3B8"/>
<protein>
    <submittedName>
        <fullName evidence="1">Uncharacterized protein</fullName>
    </submittedName>
</protein>
<dbReference type="Gene3D" id="2.120.10.30">
    <property type="entry name" value="TolB, C-terminal domain"/>
    <property type="match status" value="1"/>
</dbReference>
<accession>A0AAP0M3B8</accession>